<feature type="transmembrane region" description="Helical" evidence="1">
    <location>
        <begin position="201"/>
        <end position="222"/>
    </location>
</feature>
<feature type="transmembrane region" description="Helical" evidence="1">
    <location>
        <begin position="228"/>
        <end position="252"/>
    </location>
</feature>
<proteinExistence type="predicted"/>
<evidence type="ECO:0000313" key="3">
    <source>
        <dbReference type="Proteomes" id="UP000824998"/>
    </source>
</evidence>
<comment type="caution">
    <text evidence="2">The sequence shown here is derived from an EMBL/GenBank/DDBJ whole genome shotgun (WGS) entry which is preliminary data.</text>
</comment>
<organism evidence="2 3">
    <name type="scientific">Amylocarpus encephaloides</name>
    <dbReference type="NCBI Taxonomy" id="45428"/>
    <lineage>
        <taxon>Eukaryota</taxon>
        <taxon>Fungi</taxon>
        <taxon>Dikarya</taxon>
        <taxon>Ascomycota</taxon>
        <taxon>Pezizomycotina</taxon>
        <taxon>Leotiomycetes</taxon>
        <taxon>Helotiales</taxon>
        <taxon>Helotiales incertae sedis</taxon>
        <taxon>Amylocarpus</taxon>
    </lineage>
</organism>
<dbReference type="Proteomes" id="UP000824998">
    <property type="component" value="Unassembled WGS sequence"/>
</dbReference>
<protein>
    <submittedName>
        <fullName evidence="2">Uncharacterized protein</fullName>
    </submittedName>
</protein>
<keyword evidence="1" id="KW-0472">Membrane</keyword>
<evidence type="ECO:0000313" key="2">
    <source>
        <dbReference type="EMBL" id="KAG9230313.1"/>
    </source>
</evidence>
<reference evidence="2" key="1">
    <citation type="journal article" date="2021" name="IMA Fungus">
        <title>Genomic characterization of three marine fungi, including Emericellopsis atlantica sp. nov. with signatures of a generalist lifestyle and marine biomass degradation.</title>
        <authorList>
            <person name="Hagestad O.C."/>
            <person name="Hou L."/>
            <person name="Andersen J.H."/>
            <person name="Hansen E.H."/>
            <person name="Altermark B."/>
            <person name="Li C."/>
            <person name="Kuhnert E."/>
            <person name="Cox R.J."/>
            <person name="Crous P.W."/>
            <person name="Spatafora J.W."/>
            <person name="Lail K."/>
            <person name="Amirebrahimi M."/>
            <person name="Lipzen A."/>
            <person name="Pangilinan J."/>
            <person name="Andreopoulos W."/>
            <person name="Hayes R.D."/>
            <person name="Ng V."/>
            <person name="Grigoriev I.V."/>
            <person name="Jackson S.A."/>
            <person name="Sutton T.D.S."/>
            <person name="Dobson A.D.W."/>
            <person name="Rama T."/>
        </authorList>
    </citation>
    <scope>NUCLEOTIDE SEQUENCE</scope>
    <source>
        <strain evidence="2">TRa018bII</strain>
    </source>
</reference>
<keyword evidence="3" id="KW-1185">Reference proteome</keyword>
<dbReference type="AlphaFoldDB" id="A0A9P7YC61"/>
<name>A0A9P7YC61_9HELO</name>
<gene>
    <name evidence="2" type="ORF">BJ875DRAFT_159436</name>
</gene>
<keyword evidence="1" id="KW-0812">Transmembrane</keyword>
<sequence>MLKKSTVSLNCNDWAIKYDTVCVPRFHRLVLLWRFRLAEALFLEKDNTLRFEVPHCSCSASPPKNWFTSLLHNCKCSKNGIAKGGFGHSNPSSSSFLILSSPSTNLIPNHTLYDDPAPSLRGAIHDVLKDPKAPMYSNFSLKRREGVKGVINLWPSSIFSSAGCKQTLISRLSDFNGFSRTCCYFCNVLISSAISTIFRHLLPFTAIFSYISSIYLPFIYNLLTSTKIYLLFIASYSHILTFTTIICSSIYFPTIYMPSCSYLNGRIYGVPGA</sequence>
<dbReference type="EMBL" id="MU251683">
    <property type="protein sequence ID" value="KAG9230313.1"/>
    <property type="molecule type" value="Genomic_DNA"/>
</dbReference>
<accession>A0A9P7YC61</accession>
<keyword evidence="1" id="KW-1133">Transmembrane helix</keyword>
<evidence type="ECO:0000256" key="1">
    <source>
        <dbReference type="SAM" id="Phobius"/>
    </source>
</evidence>